<feature type="transmembrane region" description="Helical" evidence="7">
    <location>
        <begin position="240"/>
        <end position="261"/>
    </location>
</feature>
<feature type="non-terminal residue" evidence="10">
    <location>
        <position position="781"/>
    </location>
</feature>
<keyword evidence="5 7" id="KW-0472">Membrane</keyword>
<protein>
    <submittedName>
        <fullName evidence="10">G-protein coupled receptor family C group 5 member B-like</fullName>
    </submittedName>
</protein>
<sequence>MAIIPTLAVLLALLVCSGGSSPTESHPPPKGCGAGVDPSYRLLCDLESVWGVILEAVACGGAISALVLFAILLSKLKMVTEPERRSGVGPLLLLLLSTVGLFCLSLAFMVGHGETVCVLRRGLWSSLFALCFSCLLVQAVRLRKLATGKRSPSGGSLSALAFGLALVQGVISGEWLLLTVAREGRSACDYPPLDFALICGYALGLLLTSTTVSLGVLLCGARHVDDAARKKRRRWSCNGVWLFLSCLVSLLVWAAWLGFYLYGKAPGKNTMASETDGEEPALAIALVMEGWALLLFHAIPEAHLCLRMTNQRGDEGGQDYYDARQPQSSHGYRDDDELPANHRGAYTDRQTFSIEEHSAGMQAGGYHPSVIRPTPQFRSHVYQPTEMALLMNGGTERMKKKTKKVKDEETEESVAEDAEKSSNVPEKEQKKKKTKRPKEEDGEKGVETRDVGVPDKEQKKKVKKEEELEENDEERQESSDGSLPDKQKKKKKKSEDEDGAKDKGEGKKKKKKKKKNKQDVEKDEEEMESEDGAIEQKDLKRKKVSEERERMEECREKGKKKKSEESGTKEEASQKPAKKKKKRSEGGGEEEDGNGDETAEAELNKEVERKKKKKKKNAAEGGGRGEAQAGDEQERETEEEDEAEKTMMTTTKKKKKKDEGGATDEREEQCKKKVVMREETAGPEEERPGRSAEDDGNQAGQKKKQKKRKDKGEDGAADEQTVERKVKKEQGEDEEHGNKGGQSGSVQFVSAKLGNQDESSIDLERRVALQKDIDKESQPKS</sequence>
<evidence type="ECO:0000256" key="4">
    <source>
        <dbReference type="ARBA" id="ARBA00022989"/>
    </source>
</evidence>
<evidence type="ECO:0000256" key="1">
    <source>
        <dbReference type="ARBA" id="ARBA00004141"/>
    </source>
</evidence>
<dbReference type="CDD" id="cd15278">
    <property type="entry name" value="7tmC_RAIG2_GPRC5B"/>
    <property type="match status" value="1"/>
</dbReference>
<feature type="compositionally biased region" description="Acidic residues" evidence="6">
    <location>
        <begin position="587"/>
        <end position="600"/>
    </location>
</feature>
<feature type="transmembrane region" description="Helical" evidence="7">
    <location>
        <begin position="154"/>
        <end position="175"/>
    </location>
</feature>
<feature type="compositionally biased region" description="Basic and acidic residues" evidence="6">
    <location>
        <begin position="762"/>
        <end position="781"/>
    </location>
</feature>
<evidence type="ECO:0000313" key="10">
    <source>
        <dbReference type="EMBL" id="KAF5897136.1"/>
    </source>
</evidence>
<keyword evidence="11" id="KW-1185">Reference proteome</keyword>
<dbReference type="PANTHER" id="PTHR14511:SF17">
    <property type="entry name" value="G-PROTEIN COUPLED RECEPTOR FAMILY C GROUP 5 MEMBER B-LIKE ISOFORM X1"/>
    <property type="match status" value="1"/>
</dbReference>
<evidence type="ECO:0000256" key="5">
    <source>
        <dbReference type="ARBA" id="ARBA00023136"/>
    </source>
</evidence>
<dbReference type="InterPro" id="IPR017978">
    <property type="entry name" value="GPCR_3_C"/>
</dbReference>
<feature type="transmembrane region" description="Helical" evidence="7">
    <location>
        <begin position="91"/>
        <end position="111"/>
    </location>
</feature>
<keyword evidence="8" id="KW-0732">Signal</keyword>
<evidence type="ECO:0000256" key="6">
    <source>
        <dbReference type="SAM" id="MobiDB-lite"/>
    </source>
</evidence>
<comment type="subcellular location">
    <subcellularLocation>
        <location evidence="1">Membrane</location>
        <topology evidence="1">Multi-pass membrane protein</topology>
    </subcellularLocation>
</comment>
<dbReference type="GO" id="GO:0043235">
    <property type="term" value="C:receptor complex"/>
    <property type="evidence" value="ECO:0007669"/>
    <property type="project" value="TreeGrafter"/>
</dbReference>
<evidence type="ECO:0000259" key="9">
    <source>
        <dbReference type="Pfam" id="PF00003"/>
    </source>
</evidence>
<dbReference type="OrthoDB" id="9882719at2759"/>
<feature type="compositionally biased region" description="Basic and acidic residues" evidence="6">
    <location>
        <begin position="417"/>
        <end position="429"/>
    </location>
</feature>
<dbReference type="AlphaFoldDB" id="A0A8J4X1E7"/>
<dbReference type="GO" id="GO:0070062">
    <property type="term" value="C:extracellular exosome"/>
    <property type="evidence" value="ECO:0007669"/>
    <property type="project" value="TreeGrafter"/>
</dbReference>
<dbReference type="GO" id="GO:0030295">
    <property type="term" value="F:protein kinase activator activity"/>
    <property type="evidence" value="ECO:0007669"/>
    <property type="project" value="TreeGrafter"/>
</dbReference>
<accession>A0A8J4X1E7</accession>
<gene>
    <name evidence="10" type="primary">gprc5bb</name>
    <name evidence="10" type="ORF">DAT39_013182</name>
</gene>
<dbReference type="GO" id="GO:0004930">
    <property type="term" value="F:G protein-coupled receptor activity"/>
    <property type="evidence" value="ECO:0007669"/>
    <property type="project" value="InterPro"/>
</dbReference>
<feature type="transmembrane region" description="Helical" evidence="7">
    <location>
        <begin position="49"/>
        <end position="71"/>
    </location>
</feature>
<feature type="transmembrane region" description="Helical" evidence="7">
    <location>
        <begin position="195"/>
        <end position="219"/>
    </location>
</feature>
<dbReference type="Proteomes" id="UP000727407">
    <property type="component" value="Unassembled WGS sequence"/>
</dbReference>
<feature type="compositionally biased region" description="Basic and acidic residues" evidence="6">
    <location>
        <begin position="534"/>
        <end position="573"/>
    </location>
</feature>
<dbReference type="GO" id="GO:0005886">
    <property type="term" value="C:plasma membrane"/>
    <property type="evidence" value="ECO:0007669"/>
    <property type="project" value="TreeGrafter"/>
</dbReference>
<feature type="signal peptide" evidence="8">
    <location>
        <begin position="1"/>
        <end position="25"/>
    </location>
</feature>
<feature type="chain" id="PRO_5035156686" evidence="8">
    <location>
        <begin position="26"/>
        <end position="781"/>
    </location>
</feature>
<feature type="compositionally biased region" description="Basic and acidic residues" evidence="6">
    <location>
        <begin position="721"/>
        <end position="730"/>
    </location>
</feature>
<dbReference type="PANTHER" id="PTHR14511">
    <property type="entry name" value="G PROTEIN COUPLED RECEPTOR, CLASS C, GROUP 5"/>
    <property type="match status" value="1"/>
</dbReference>
<feature type="compositionally biased region" description="Basic residues" evidence="6">
    <location>
        <begin position="506"/>
        <end position="516"/>
    </location>
</feature>
<dbReference type="EMBL" id="QNUK01000248">
    <property type="protein sequence ID" value="KAF5897136.1"/>
    <property type="molecule type" value="Genomic_DNA"/>
</dbReference>
<evidence type="ECO:0000256" key="3">
    <source>
        <dbReference type="ARBA" id="ARBA00022692"/>
    </source>
</evidence>
<feature type="compositionally biased region" description="Basic and acidic residues" evidence="6">
    <location>
        <begin position="437"/>
        <end position="466"/>
    </location>
</feature>
<feature type="region of interest" description="Disordered" evidence="6">
    <location>
        <begin position="389"/>
        <end position="781"/>
    </location>
</feature>
<feature type="region of interest" description="Disordered" evidence="6">
    <location>
        <begin position="316"/>
        <end position="343"/>
    </location>
</feature>
<feature type="compositionally biased region" description="Acidic residues" evidence="6">
    <location>
        <begin position="629"/>
        <end position="643"/>
    </location>
</feature>
<keyword evidence="4 7" id="KW-1133">Transmembrane helix</keyword>
<keyword evidence="10" id="KW-0675">Receptor</keyword>
<evidence type="ECO:0000256" key="8">
    <source>
        <dbReference type="SAM" id="SignalP"/>
    </source>
</evidence>
<evidence type="ECO:0000313" key="11">
    <source>
        <dbReference type="Proteomes" id="UP000727407"/>
    </source>
</evidence>
<feature type="compositionally biased region" description="Acidic residues" evidence="6">
    <location>
        <begin position="521"/>
        <end position="533"/>
    </location>
</feature>
<comment type="caution">
    <text evidence="10">The sequence shown here is derived from an EMBL/GenBank/DDBJ whole genome shotgun (WGS) entry which is preliminary data.</text>
</comment>
<name>A0A8J4X1E7_CLAMG</name>
<feature type="domain" description="G-protein coupled receptors family 3 profile" evidence="9">
    <location>
        <begin position="44"/>
        <end position="300"/>
    </location>
</feature>
<proteinExistence type="inferred from homology"/>
<organism evidence="10 11">
    <name type="scientific">Clarias magur</name>
    <name type="common">Asian catfish</name>
    <name type="synonym">Macropteronotus magur</name>
    <dbReference type="NCBI Taxonomy" id="1594786"/>
    <lineage>
        <taxon>Eukaryota</taxon>
        <taxon>Metazoa</taxon>
        <taxon>Chordata</taxon>
        <taxon>Craniata</taxon>
        <taxon>Vertebrata</taxon>
        <taxon>Euteleostomi</taxon>
        <taxon>Actinopterygii</taxon>
        <taxon>Neopterygii</taxon>
        <taxon>Teleostei</taxon>
        <taxon>Ostariophysi</taxon>
        <taxon>Siluriformes</taxon>
        <taxon>Clariidae</taxon>
        <taxon>Clarias</taxon>
    </lineage>
</organism>
<feature type="non-terminal residue" evidence="10">
    <location>
        <position position="1"/>
    </location>
</feature>
<reference evidence="10" key="1">
    <citation type="submission" date="2020-07" db="EMBL/GenBank/DDBJ databases">
        <title>Clarias magur genome sequencing, assembly and annotation.</title>
        <authorList>
            <person name="Kushwaha B."/>
            <person name="Kumar R."/>
            <person name="Das P."/>
            <person name="Joshi C.G."/>
            <person name="Kumar D."/>
            <person name="Nagpure N.S."/>
            <person name="Pandey M."/>
            <person name="Agarwal S."/>
            <person name="Srivastava S."/>
            <person name="Singh M."/>
            <person name="Sahoo L."/>
            <person name="Jayasankar P."/>
            <person name="Meher P.K."/>
            <person name="Koringa P.G."/>
            <person name="Iquebal M.A."/>
            <person name="Das S.P."/>
            <person name="Bit A."/>
            <person name="Patnaik S."/>
            <person name="Patel N."/>
            <person name="Shah T.M."/>
            <person name="Hinsu A."/>
            <person name="Jena J.K."/>
        </authorList>
    </citation>
    <scope>NUCLEOTIDE SEQUENCE</scope>
    <source>
        <strain evidence="10">CIFAMagur01</strain>
        <tissue evidence="10">Testis</tissue>
    </source>
</reference>
<comment type="similarity">
    <text evidence="2">Belongs to the G-protein coupled receptor 3 family.</text>
</comment>
<evidence type="ECO:0000256" key="7">
    <source>
        <dbReference type="SAM" id="Phobius"/>
    </source>
</evidence>
<dbReference type="Pfam" id="PF00003">
    <property type="entry name" value="7tm_3"/>
    <property type="match status" value="1"/>
</dbReference>
<evidence type="ECO:0000256" key="2">
    <source>
        <dbReference type="ARBA" id="ARBA00007242"/>
    </source>
</evidence>
<dbReference type="GO" id="GO:0019901">
    <property type="term" value="F:protein kinase binding"/>
    <property type="evidence" value="ECO:0007669"/>
    <property type="project" value="TreeGrafter"/>
</dbReference>
<keyword evidence="3 7" id="KW-0812">Transmembrane</keyword>
<feature type="transmembrane region" description="Helical" evidence="7">
    <location>
        <begin position="123"/>
        <end position="142"/>
    </location>
</feature>
<dbReference type="InterPro" id="IPR051753">
    <property type="entry name" value="RA-inducible_GPCR3"/>
</dbReference>
<feature type="compositionally biased region" description="Basic and acidic residues" evidence="6">
    <location>
        <begin position="657"/>
        <end position="693"/>
    </location>
</feature>